<dbReference type="InterPro" id="IPR029056">
    <property type="entry name" value="Ribokinase-like"/>
</dbReference>
<dbReference type="NCBIfam" id="NF011301">
    <property type="entry name" value="PRK14713.1"/>
    <property type="match status" value="1"/>
</dbReference>
<comment type="catalytic activity">
    <reaction evidence="2">
        <text>4-amino-2-methyl-5-(phosphooxymethyl)pyrimidine + ATP = 4-amino-2-methyl-5-(diphosphooxymethyl)pyrimidine + ADP</text>
        <dbReference type="Rhea" id="RHEA:19893"/>
        <dbReference type="ChEBI" id="CHEBI:30616"/>
        <dbReference type="ChEBI" id="CHEBI:57841"/>
        <dbReference type="ChEBI" id="CHEBI:58354"/>
        <dbReference type="ChEBI" id="CHEBI:456216"/>
        <dbReference type="EC" id="2.7.4.7"/>
    </reaction>
</comment>
<dbReference type="SUPFAM" id="SSF53613">
    <property type="entry name" value="Ribokinase-like"/>
    <property type="match status" value="1"/>
</dbReference>
<dbReference type="CDD" id="cd19365">
    <property type="entry name" value="TenA_C-like"/>
    <property type="match status" value="1"/>
</dbReference>
<dbReference type="EMBL" id="CP011005">
    <property type="protein sequence ID" value="AJT43123.1"/>
    <property type="molecule type" value="Genomic_DNA"/>
</dbReference>
<dbReference type="PATRIC" id="fig|1618207.4.peg.2610"/>
<keyword evidence="7 12" id="KW-0418">Kinase</keyword>
<evidence type="ECO:0000256" key="2">
    <source>
        <dbReference type="ARBA" id="ARBA00000565"/>
    </source>
</evidence>
<evidence type="ECO:0000256" key="4">
    <source>
        <dbReference type="ARBA" id="ARBA00004769"/>
    </source>
</evidence>
<dbReference type="InterPro" id="IPR013749">
    <property type="entry name" value="PM/HMP-P_kinase-1"/>
</dbReference>
<evidence type="ECO:0000256" key="8">
    <source>
        <dbReference type="ARBA" id="ARBA00022840"/>
    </source>
</evidence>
<dbReference type="GO" id="GO:0005829">
    <property type="term" value="C:cytosol"/>
    <property type="evidence" value="ECO:0007669"/>
    <property type="project" value="TreeGrafter"/>
</dbReference>
<keyword evidence="6" id="KW-0547">Nucleotide-binding</keyword>
<dbReference type="STRING" id="1618207.UM93_12875"/>
<keyword evidence="8" id="KW-0067">ATP-binding</keyword>
<protein>
    <submittedName>
        <fullName evidence="12">Hydroxymethylpyrimidine kinase</fullName>
    </submittedName>
</protein>
<evidence type="ECO:0000256" key="6">
    <source>
        <dbReference type="ARBA" id="ARBA00022741"/>
    </source>
</evidence>
<dbReference type="FunFam" id="3.40.1190.20:FF:000003">
    <property type="entry name" value="Phosphomethylpyrimidine kinase ThiD"/>
    <property type="match status" value="1"/>
</dbReference>
<dbReference type="GO" id="GO:0009228">
    <property type="term" value="P:thiamine biosynthetic process"/>
    <property type="evidence" value="ECO:0007669"/>
    <property type="project" value="UniProtKB-KW"/>
</dbReference>
<proteinExistence type="predicted"/>
<dbReference type="Gene3D" id="1.20.910.10">
    <property type="entry name" value="Heme oxygenase-like"/>
    <property type="match status" value="1"/>
</dbReference>
<dbReference type="GO" id="GO:0009229">
    <property type="term" value="P:thiamine diphosphate biosynthetic process"/>
    <property type="evidence" value="ECO:0007669"/>
    <property type="project" value="UniProtKB-UniPathway"/>
</dbReference>
<evidence type="ECO:0000259" key="11">
    <source>
        <dbReference type="Pfam" id="PF08543"/>
    </source>
</evidence>
<dbReference type="AlphaFoldDB" id="A0A0D4C3F6"/>
<keyword evidence="5" id="KW-0808">Transferase</keyword>
<dbReference type="Pfam" id="PF08543">
    <property type="entry name" value="Phos_pyr_kin"/>
    <property type="match status" value="1"/>
</dbReference>
<dbReference type="InterPro" id="IPR004399">
    <property type="entry name" value="HMP/HMP-P_kinase_dom"/>
</dbReference>
<evidence type="ECO:0000256" key="9">
    <source>
        <dbReference type="ARBA" id="ARBA00022977"/>
    </source>
</evidence>
<gene>
    <name evidence="12" type="ORF">UM93_12875</name>
</gene>
<evidence type="ECO:0000256" key="3">
    <source>
        <dbReference type="ARBA" id="ARBA00003848"/>
    </source>
</evidence>
<dbReference type="HOGENOM" id="CLU_020520_2_1_11"/>
<comment type="catalytic activity">
    <reaction evidence="1">
        <text>4-amino-5-hydroxymethyl-2-methylpyrimidine + ATP = 4-amino-2-methyl-5-(phosphooxymethyl)pyrimidine + ADP + H(+)</text>
        <dbReference type="Rhea" id="RHEA:23096"/>
        <dbReference type="ChEBI" id="CHEBI:15378"/>
        <dbReference type="ChEBI" id="CHEBI:16892"/>
        <dbReference type="ChEBI" id="CHEBI:30616"/>
        <dbReference type="ChEBI" id="CHEBI:58354"/>
        <dbReference type="ChEBI" id="CHEBI:456216"/>
        <dbReference type="EC" id="2.7.1.49"/>
    </reaction>
</comment>
<dbReference type="InterPro" id="IPR016084">
    <property type="entry name" value="Haem_Oase-like_multi-hlx"/>
</dbReference>
<dbReference type="PANTHER" id="PTHR20858">
    <property type="entry name" value="PHOSPHOMETHYLPYRIMIDINE KINASE"/>
    <property type="match status" value="1"/>
</dbReference>
<feature type="domain" description="Pyridoxamine kinase/Phosphomethylpyrimidine kinase" evidence="11">
    <location>
        <begin position="11"/>
        <end position="256"/>
    </location>
</feature>
<dbReference type="Gene3D" id="3.40.1190.20">
    <property type="match status" value="1"/>
</dbReference>
<keyword evidence="13" id="KW-1185">Reference proteome</keyword>
<comment type="function">
    <text evidence="3">Catalyzes the phosphorylation of hydroxymethylpyrimidine phosphate (HMP-P) to HMP-PP, and of HMP to HMP-P.</text>
</comment>
<evidence type="ECO:0000256" key="5">
    <source>
        <dbReference type="ARBA" id="ARBA00022679"/>
    </source>
</evidence>
<dbReference type="KEGG" id="ari:UM93_12875"/>
<accession>A0A0D4C3F6</accession>
<reference evidence="12 13" key="1">
    <citation type="journal article" date="2015" name="Genome Announc.">
        <title>Complete Genome Sequencing of Protease-Producing Novel Arthrobacter sp. Strain IHBB 11108 Using PacBio Single-Molecule Real-Time Sequencing Technology.</title>
        <authorList>
            <person name="Kiran S."/>
            <person name="Swarnkar M.K."/>
            <person name="Pal M."/>
            <person name="Thakur R."/>
            <person name="Tewari R."/>
            <person name="Singh A.K."/>
            <person name="Gulati A."/>
        </authorList>
    </citation>
    <scope>NUCLEOTIDE SEQUENCE [LARGE SCALE GENOMIC DNA]</scope>
    <source>
        <strain evidence="12 13">IHBB 11108</strain>
    </source>
</reference>
<dbReference type="CDD" id="cd01169">
    <property type="entry name" value="HMPP_kinase"/>
    <property type="match status" value="1"/>
</dbReference>
<name>A0A0D4C3F6_9MICC</name>
<dbReference type="Proteomes" id="UP000061839">
    <property type="component" value="Chromosome"/>
</dbReference>
<dbReference type="GO" id="GO:0008902">
    <property type="term" value="F:hydroxymethylpyrimidine kinase activity"/>
    <property type="evidence" value="ECO:0007669"/>
    <property type="project" value="UniProtKB-EC"/>
</dbReference>
<sequence length="481" mass="52225">MPRVLSIAGTDPSGGAGIQADLKSIAAQGGYGMAAVTALVAQNTQGVRSVHLPPVEFLAEQLNAVSDDVQIDAVKIGMLANQQVIAVVAKWLEQQRPPIVVIDPVMVATSGDRLLDAEAEDALRKLLRYADLVTPNLPELAILSDSAQATDWAEALEQATKLSLKFQVAVLAKGGHLDGDLAPDALVEGTTISHFPGRRVQTSNTHGTGCSLSSALATRRAAGETWPEAVRQAKRWLTESIQHGADLRVGQGSGPVSHFAGLWQRGGLETAPTAAELEQDWWQRIAPVRADIDALPFIDGLASGTLEDSAFRWYLAQDALYLRDYSRALAEASRLAPTTREQAFWANSAHGAIVTELELHESWIPAGNMFEHQPSKTTTGYLNHLNAARDSYPILIAALLPCFWLYHDVGTRLQVASHPEHPYRSWLETYADQSFAEATRQAIDLVVTAAAQTTTEIRARMLQAFIVSAEYERDFFAAPLR</sequence>
<evidence type="ECO:0000259" key="10">
    <source>
        <dbReference type="Pfam" id="PF03070"/>
    </source>
</evidence>
<organism evidence="12 13">
    <name type="scientific">Psychromicrobium lacuslunae</name>
    <dbReference type="NCBI Taxonomy" id="1618207"/>
    <lineage>
        <taxon>Bacteria</taxon>
        <taxon>Bacillati</taxon>
        <taxon>Actinomycetota</taxon>
        <taxon>Actinomycetes</taxon>
        <taxon>Micrococcales</taxon>
        <taxon>Micrococcaceae</taxon>
        <taxon>Psychromicrobium</taxon>
    </lineage>
</organism>
<evidence type="ECO:0000313" key="12">
    <source>
        <dbReference type="EMBL" id="AJT43123.1"/>
    </source>
</evidence>
<keyword evidence="9" id="KW-0784">Thiamine biosynthesis</keyword>
<feature type="domain" description="Thiaminase-2/PQQC" evidence="10">
    <location>
        <begin position="296"/>
        <end position="478"/>
    </location>
</feature>
<evidence type="ECO:0000256" key="7">
    <source>
        <dbReference type="ARBA" id="ARBA00022777"/>
    </source>
</evidence>
<dbReference type="InterPro" id="IPR004305">
    <property type="entry name" value="Thiaminase-2/PQQC"/>
</dbReference>
<evidence type="ECO:0000256" key="1">
    <source>
        <dbReference type="ARBA" id="ARBA00000151"/>
    </source>
</evidence>
<dbReference type="PANTHER" id="PTHR20858:SF17">
    <property type="entry name" value="HYDROXYMETHYLPYRIMIDINE_PHOSPHOMETHYLPYRIMIDINE KINASE THI20-RELATED"/>
    <property type="match status" value="1"/>
</dbReference>
<dbReference type="SUPFAM" id="SSF48613">
    <property type="entry name" value="Heme oxygenase-like"/>
    <property type="match status" value="1"/>
</dbReference>
<dbReference type="GO" id="GO:0008972">
    <property type="term" value="F:phosphomethylpyrimidine kinase activity"/>
    <property type="evidence" value="ECO:0007669"/>
    <property type="project" value="UniProtKB-EC"/>
</dbReference>
<dbReference type="GO" id="GO:0005524">
    <property type="term" value="F:ATP binding"/>
    <property type="evidence" value="ECO:0007669"/>
    <property type="project" value="UniProtKB-KW"/>
</dbReference>
<comment type="pathway">
    <text evidence="4">Cofactor biosynthesis; thiamine diphosphate biosynthesis; 4-amino-2-methyl-5-diphosphomethylpyrimidine from 5-amino-1-(5-phospho-D-ribosyl)imidazole: step 3/3.</text>
</comment>
<dbReference type="UniPathway" id="UPA00060">
    <property type="reaction ID" value="UER00138"/>
</dbReference>
<dbReference type="Pfam" id="PF03070">
    <property type="entry name" value="TENA_THI-4"/>
    <property type="match status" value="1"/>
</dbReference>
<dbReference type="NCBIfam" id="TIGR00097">
    <property type="entry name" value="HMP-P_kinase"/>
    <property type="match status" value="1"/>
</dbReference>
<evidence type="ECO:0000313" key="13">
    <source>
        <dbReference type="Proteomes" id="UP000061839"/>
    </source>
</evidence>